<sequence length="84" mass="8897">MCAHVALALQRRLPCHGHPFHAALAPPPLLARAQQLGCSLGVALEVAIGTRHNNGGQRFAAIVRSGKSRVPTLDLRPALAHPPF</sequence>
<name>A0A921UAU1_SORBI</name>
<organism evidence="1 2">
    <name type="scientific">Sorghum bicolor</name>
    <name type="common">Sorghum</name>
    <name type="synonym">Sorghum vulgare</name>
    <dbReference type="NCBI Taxonomy" id="4558"/>
    <lineage>
        <taxon>Eukaryota</taxon>
        <taxon>Viridiplantae</taxon>
        <taxon>Streptophyta</taxon>
        <taxon>Embryophyta</taxon>
        <taxon>Tracheophyta</taxon>
        <taxon>Spermatophyta</taxon>
        <taxon>Magnoliopsida</taxon>
        <taxon>Liliopsida</taxon>
        <taxon>Poales</taxon>
        <taxon>Poaceae</taxon>
        <taxon>PACMAD clade</taxon>
        <taxon>Panicoideae</taxon>
        <taxon>Andropogonodae</taxon>
        <taxon>Andropogoneae</taxon>
        <taxon>Sorghinae</taxon>
        <taxon>Sorghum</taxon>
    </lineage>
</organism>
<evidence type="ECO:0000313" key="1">
    <source>
        <dbReference type="EMBL" id="KAG0525192.1"/>
    </source>
</evidence>
<gene>
    <name evidence="1" type="ORF">BDA96_06G034600</name>
</gene>
<dbReference type="EMBL" id="CM027685">
    <property type="protein sequence ID" value="KAG0525192.1"/>
    <property type="molecule type" value="Genomic_DNA"/>
</dbReference>
<reference evidence="1" key="1">
    <citation type="journal article" date="2019" name="BMC Genomics">
        <title>A new reference genome for Sorghum bicolor reveals high levels of sequence similarity between sweet and grain genotypes: implications for the genetics of sugar metabolism.</title>
        <authorList>
            <person name="Cooper E.A."/>
            <person name="Brenton Z.W."/>
            <person name="Flinn B.S."/>
            <person name="Jenkins J."/>
            <person name="Shu S."/>
            <person name="Flowers D."/>
            <person name="Luo F."/>
            <person name="Wang Y."/>
            <person name="Xia P."/>
            <person name="Barry K."/>
            <person name="Daum C."/>
            <person name="Lipzen A."/>
            <person name="Yoshinaga Y."/>
            <person name="Schmutz J."/>
            <person name="Saski C."/>
            <person name="Vermerris W."/>
            <person name="Kresovich S."/>
        </authorList>
    </citation>
    <scope>NUCLEOTIDE SEQUENCE</scope>
</reference>
<dbReference type="Proteomes" id="UP000807115">
    <property type="component" value="Chromosome 6"/>
</dbReference>
<proteinExistence type="predicted"/>
<comment type="caution">
    <text evidence="1">The sequence shown here is derived from an EMBL/GenBank/DDBJ whole genome shotgun (WGS) entry which is preliminary data.</text>
</comment>
<dbReference type="EMBL" id="CM027685">
    <property type="protein sequence ID" value="KAG0525193.1"/>
    <property type="molecule type" value="Genomic_DNA"/>
</dbReference>
<dbReference type="AlphaFoldDB" id="A0A921UAU1"/>
<accession>A0A921UAU1</accession>
<evidence type="ECO:0000313" key="2">
    <source>
        <dbReference type="Proteomes" id="UP000807115"/>
    </source>
</evidence>
<protein>
    <submittedName>
        <fullName evidence="1">Uncharacterized protein</fullName>
    </submittedName>
</protein>
<reference evidence="1" key="2">
    <citation type="submission" date="2020-10" db="EMBL/GenBank/DDBJ databases">
        <authorList>
            <person name="Cooper E.A."/>
            <person name="Brenton Z.W."/>
            <person name="Flinn B.S."/>
            <person name="Jenkins J."/>
            <person name="Shu S."/>
            <person name="Flowers D."/>
            <person name="Luo F."/>
            <person name="Wang Y."/>
            <person name="Xia P."/>
            <person name="Barry K."/>
            <person name="Daum C."/>
            <person name="Lipzen A."/>
            <person name="Yoshinaga Y."/>
            <person name="Schmutz J."/>
            <person name="Saski C."/>
            <person name="Vermerris W."/>
            <person name="Kresovich S."/>
        </authorList>
    </citation>
    <scope>NUCLEOTIDE SEQUENCE</scope>
</reference>